<keyword evidence="5" id="KW-1185">Reference proteome</keyword>
<organism evidence="4 5">
    <name type="scientific">Tribonema minus</name>
    <dbReference type="NCBI Taxonomy" id="303371"/>
    <lineage>
        <taxon>Eukaryota</taxon>
        <taxon>Sar</taxon>
        <taxon>Stramenopiles</taxon>
        <taxon>Ochrophyta</taxon>
        <taxon>PX clade</taxon>
        <taxon>Xanthophyceae</taxon>
        <taxon>Tribonematales</taxon>
        <taxon>Tribonemataceae</taxon>
        <taxon>Tribonema</taxon>
    </lineage>
</organism>
<dbReference type="InterPro" id="IPR055545">
    <property type="entry name" value="DUF7121"/>
</dbReference>
<accession>A0A835Z3V4</accession>
<evidence type="ECO:0000256" key="1">
    <source>
        <dbReference type="SAM" id="Coils"/>
    </source>
</evidence>
<feature type="region of interest" description="Disordered" evidence="2">
    <location>
        <begin position="264"/>
        <end position="293"/>
    </location>
</feature>
<protein>
    <recommendedName>
        <fullName evidence="3">K Homology domain-containing protein</fullName>
    </recommendedName>
</protein>
<feature type="compositionally biased region" description="Gly residues" evidence="2">
    <location>
        <begin position="272"/>
        <end position="293"/>
    </location>
</feature>
<sequence>MPNSSNRTVGSRHTRWRMSRFLGVSRGSHSEFCLQIPKEDEEANARVVRLDDVQGHAGHRPLPAPAELNEALPPQQQRHAAHEEVVRAGKVAVASKLAEAQGERSALEVKILETRHRVDAARKRLPRRPREAEKELEDEIAKLEFYRSTNSMSLSKEKEVLRQQDQARAKIKDIKERARQEKDIEALQDKVGALIEESKANTEKVNELSRGLAKVHLAVKAGVGVADLVTATVHVPSDKIGRIIGRSRAALADLEKDCGVVCRERSSSSSGGSSGGGSSAGSGSGDGSGDATNGGGSGIAIDVSGSQAAVDAACARVRAAIATVDSKIAISADVVAALKVSSSAQL</sequence>
<dbReference type="GO" id="GO:0003723">
    <property type="term" value="F:RNA binding"/>
    <property type="evidence" value="ECO:0007669"/>
    <property type="project" value="InterPro"/>
</dbReference>
<dbReference type="Proteomes" id="UP000664859">
    <property type="component" value="Unassembled WGS sequence"/>
</dbReference>
<dbReference type="Gene3D" id="3.30.1370.10">
    <property type="entry name" value="K Homology domain, type 1"/>
    <property type="match status" value="1"/>
</dbReference>
<dbReference type="SMART" id="SM00322">
    <property type="entry name" value="KH"/>
    <property type="match status" value="1"/>
</dbReference>
<evidence type="ECO:0000313" key="5">
    <source>
        <dbReference type="Proteomes" id="UP000664859"/>
    </source>
</evidence>
<name>A0A835Z3V4_9STRA</name>
<keyword evidence="1" id="KW-0175">Coiled coil</keyword>
<dbReference type="EMBL" id="JAFCMP010000094">
    <property type="protein sequence ID" value="KAG5187112.1"/>
    <property type="molecule type" value="Genomic_DNA"/>
</dbReference>
<proteinExistence type="predicted"/>
<gene>
    <name evidence="4" type="ORF">JKP88DRAFT_307946</name>
</gene>
<evidence type="ECO:0000256" key="2">
    <source>
        <dbReference type="SAM" id="MobiDB-lite"/>
    </source>
</evidence>
<dbReference type="Pfam" id="PF23435">
    <property type="entry name" value="DUF7121"/>
    <property type="match status" value="1"/>
</dbReference>
<dbReference type="InterPro" id="IPR036612">
    <property type="entry name" value="KH_dom_type_1_sf"/>
</dbReference>
<dbReference type="InterPro" id="IPR004087">
    <property type="entry name" value="KH_dom"/>
</dbReference>
<evidence type="ECO:0000313" key="4">
    <source>
        <dbReference type="EMBL" id="KAG5187112.1"/>
    </source>
</evidence>
<dbReference type="Pfam" id="PF00013">
    <property type="entry name" value="KH_1"/>
    <property type="match status" value="1"/>
</dbReference>
<feature type="coiled-coil region" evidence="1">
    <location>
        <begin position="157"/>
        <end position="197"/>
    </location>
</feature>
<dbReference type="InterPro" id="IPR004088">
    <property type="entry name" value="KH_dom_type_1"/>
</dbReference>
<dbReference type="OrthoDB" id="10027144at2759"/>
<feature type="domain" description="K Homology" evidence="3">
    <location>
        <begin position="227"/>
        <end position="322"/>
    </location>
</feature>
<reference evidence="4" key="1">
    <citation type="submission" date="2021-02" db="EMBL/GenBank/DDBJ databases">
        <title>First Annotated Genome of the Yellow-green Alga Tribonema minus.</title>
        <authorList>
            <person name="Mahan K.M."/>
        </authorList>
    </citation>
    <scope>NUCLEOTIDE SEQUENCE</scope>
    <source>
        <strain evidence="4">UTEX B ZZ1240</strain>
    </source>
</reference>
<dbReference type="SUPFAM" id="SSF54791">
    <property type="entry name" value="Eukaryotic type KH-domain (KH-domain type I)"/>
    <property type="match status" value="1"/>
</dbReference>
<comment type="caution">
    <text evidence="4">The sequence shown here is derived from an EMBL/GenBank/DDBJ whole genome shotgun (WGS) entry which is preliminary data.</text>
</comment>
<dbReference type="AlphaFoldDB" id="A0A835Z3V4"/>
<evidence type="ECO:0000259" key="3">
    <source>
        <dbReference type="SMART" id="SM00322"/>
    </source>
</evidence>